<keyword evidence="1" id="KW-1133">Transmembrane helix</keyword>
<gene>
    <name evidence="2" type="ORF">E1809_12215</name>
</gene>
<organism evidence="2 3">
    <name type="scientific">Arthrobacter terricola</name>
    <dbReference type="NCBI Taxonomy" id="2547396"/>
    <lineage>
        <taxon>Bacteria</taxon>
        <taxon>Bacillati</taxon>
        <taxon>Actinomycetota</taxon>
        <taxon>Actinomycetes</taxon>
        <taxon>Micrococcales</taxon>
        <taxon>Micrococcaceae</taxon>
        <taxon>Arthrobacter</taxon>
    </lineage>
</organism>
<keyword evidence="1" id="KW-0472">Membrane</keyword>
<evidence type="ECO:0000313" key="2">
    <source>
        <dbReference type="EMBL" id="TDF95275.1"/>
    </source>
</evidence>
<dbReference type="RefSeq" id="WP_133204508.1">
    <property type="nucleotide sequence ID" value="NZ_SMRU01000013.1"/>
</dbReference>
<dbReference type="OrthoDB" id="4932248at2"/>
<evidence type="ECO:0000313" key="3">
    <source>
        <dbReference type="Proteomes" id="UP000295511"/>
    </source>
</evidence>
<dbReference type="Proteomes" id="UP000295511">
    <property type="component" value="Unassembled WGS sequence"/>
</dbReference>
<feature type="transmembrane region" description="Helical" evidence="1">
    <location>
        <begin position="82"/>
        <end position="105"/>
    </location>
</feature>
<keyword evidence="1" id="KW-0812">Transmembrane</keyword>
<feature type="transmembrane region" description="Helical" evidence="1">
    <location>
        <begin position="126"/>
        <end position="150"/>
    </location>
</feature>
<dbReference type="AlphaFoldDB" id="A0A4R5KKB1"/>
<comment type="caution">
    <text evidence="2">The sequence shown here is derived from an EMBL/GenBank/DDBJ whole genome shotgun (WGS) entry which is preliminary data.</text>
</comment>
<dbReference type="EMBL" id="SMRU01000013">
    <property type="protein sequence ID" value="TDF95275.1"/>
    <property type="molecule type" value="Genomic_DNA"/>
</dbReference>
<name>A0A4R5KKB1_9MICC</name>
<accession>A0A4R5KKB1</accession>
<proteinExistence type="predicted"/>
<feature type="transmembrane region" description="Helical" evidence="1">
    <location>
        <begin position="33"/>
        <end position="53"/>
    </location>
</feature>
<reference evidence="2 3" key="1">
    <citation type="submission" date="2019-03" db="EMBL/GenBank/DDBJ databases">
        <title>Whole genome sequence of Arthrobacter sp JH1-1.</title>
        <authorList>
            <person name="Trinh H.N."/>
        </authorList>
    </citation>
    <scope>NUCLEOTIDE SEQUENCE [LARGE SCALE GENOMIC DNA]</scope>
    <source>
        <strain evidence="2 3">JH1-1</strain>
    </source>
</reference>
<sequence>MTGTGNNRESETVINVATVGKLRPEPSRGPERIATSCLLWIAAYLIMMALVALRLPLTRQHLSTRVPEDVKSELGDDRLLQLSMTVGTVVFFLVYAVIIALYFSLASVLDKRIIPAKCLVAGRFNVGAFFVIAVLSTIPVNLFSVVFGVVQPRDVPGYWVYFPSMAILVLAFFFRHWRHFPPGRKVLVVLTAIGLASIVAVG</sequence>
<feature type="transmembrane region" description="Helical" evidence="1">
    <location>
        <begin position="186"/>
        <end position="201"/>
    </location>
</feature>
<protein>
    <submittedName>
        <fullName evidence="2">Uncharacterized protein</fullName>
    </submittedName>
</protein>
<evidence type="ECO:0000256" key="1">
    <source>
        <dbReference type="SAM" id="Phobius"/>
    </source>
</evidence>
<keyword evidence="3" id="KW-1185">Reference proteome</keyword>
<feature type="transmembrane region" description="Helical" evidence="1">
    <location>
        <begin position="156"/>
        <end position="174"/>
    </location>
</feature>